<feature type="region of interest" description="Disordered" evidence="4">
    <location>
        <begin position="138"/>
        <end position="159"/>
    </location>
</feature>
<name>A0A2U1L4G2_ARTAN</name>
<dbReference type="InterPro" id="IPR005172">
    <property type="entry name" value="CRC"/>
</dbReference>
<gene>
    <name evidence="6" type="ORF">CTI12_AA530920</name>
</gene>
<keyword evidence="7" id="KW-1185">Reference proteome</keyword>
<evidence type="ECO:0000256" key="1">
    <source>
        <dbReference type="ARBA" id="ARBA00004123"/>
    </source>
</evidence>
<dbReference type="Proteomes" id="UP000245207">
    <property type="component" value="Unassembled WGS sequence"/>
</dbReference>
<dbReference type="AlphaFoldDB" id="A0A2U1L4G2"/>
<sequence>MKFCETIPKRSRLSKIGISTNYEFVLTRGYWAFNPIVAIYPVIIEKQCLSSYHSVRGLRLLWFTGLGLLMTTNNNFDGQKHCTCKKSKCLKLYCECFSAGLYCDESCTCQDCFNRTDYEDTVDEARQQIVSRNPHAFSPKIDSVKQSPTNHNEDGDKPIPNAGKHKKGCNCKKSMCAKRYCECYQPCCFTNVMASFDRLMSDAVVNADVKVVKMFLARKEDTSVTRFLTINRNFDMSTLDQESSHSTEFTNQFTPPGATMMDWPNSSRVSTVNPLHWPGSLVTPVSLFQGPNVNDTHENPIDTIENNLPNTSGGSYINHPDTGNHDFTR</sequence>
<organism evidence="6 7">
    <name type="scientific">Artemisia annua</name>
    <name type="common">Sweet wormwood</name>
    <dbReference type="NCBI Taxonomy" id="35608"/>
    <lineage>
        <taxon>Eukaryota</taxon>
        <taxon>Viridiplantae</taxon>
        <taxon>Streptophyta</taxon>
        <taxon>Embryophyta</taxon>
        <taxon>Tracheophyta</taxon>
        <taxon>Spermatophyta</taxon>
        <taxon>Magnoliopsida</taxon>
        <taxon>eudicotyledons</taxon>
        <taxon>Gunneridae</taxon>
        <taxon>Pentapetalae</taxon>
        <taxon>asterids</taxon>
        <taxon>campanulids</taxon>
        <taxon>Asterales</taxon>
        <taxon>Asteraceae</taxon>
        <taxon>Asteroideae</taxon>
        <taxon>Anthemideae</taxon>
        <taxon>Artemisiinae</taxon>
        <taxon>Artemisia</taxon>
    </lineage>
</organism>
<keyword evidence="3" id="KW-0539">Nucleus</keyword>
<feature type="compositionally biased region" description="Polar residues" evidence="4">
    <location>
        <begin position="304"/>
        <end position="315"/>
    </location>
</feature>
<proteinExistence type="inferred from homology"/>
<comment type="subcellular location">
    <subcellularLocation>
        <location evidence="1">Nucleus</location>
    </subcellularLocation>
</comment>
<comment type="similarity">
    <text evidence="2">Belongs to the lin-54 family.</text>
</comment>
<dbReference type="PANTHER" id="PTHR46159:SF6">
    <property type="entry name" value="OS12G0605300 PROTEIN"/>
    <property type="match status" value="1"/>
</dbReference>
<dbReference type="PROSITE" id="PS51634">
    <property type="entry name" value="CRC"/>
    <property type="match status" value="1"/>
</dbReference>
<dbReference type="OrthoDB" id="6283463at2759"/>
<dbReference type="STRING" id="35608.A0A2U1L4G2"/>
<dbReference type="InterPro" id="IPR033467">
    <property type="entry name" value="Tesmin/TSO1-like_CXC"/>
</dbReference>
<dbReference type="Pfam" id="PF03638">
    <property type="entry name" value="TCR"/>
    <property type="match status" value="1"/>
</dbReference>
<accession>A0A2U1L4G2</accession>
<dbReference type="GO" id="GO:0005634">
    <property type="term" value="C:nucleus"/>
    <property type="evidence" value="ECO:0007669"/>
    <property type="project" value="UniProtKB-SubCell"/>
</dbReference>
<dbReference type="SMART" id="SM01114">
    <property type="entry name" value="CXC"/>
    <property type="match status" value="2"/>
</dbReference>
<evidence type="ECO:0000256" key="3">
    <source>
        <dbReference type="ARBA" id="ARBA00023242"/>
    </source>
</evidence>
<evidence type="ECO:0000256" key="2">
    <source>
        <dbReference type="ARBA" id="ARBA00007267"/>
    </source>
</evidence>
<feature type="region of interest" description="Disordered" evidence="4">
    <location>
        <begin position="297"/>
        <end position="329"/>
    </location>
</feature>
<protein>
    <submittedName>
        <fullName evidence="6">Protein tesmin/TSO1-like CXC 2</fullName>
    </submittedName>
</protein>
<dbReference type="PANTHER" id="PTHR46159">
    <property type="entry name" value="PROTEIN TESMIN/TSO1-LIKE CXC 2"/>
    <property type="match status" value="1"/>
</dbReference>
<evidence type="ECO:0000313" key="7">
    <source>
        <dbReference type="Proteomes" id="UP000245207"/>
    </source>
</evidence>
<dbReference type="EMBL" id="PKPP01011580">
    <property type="protein sequence ID" value="PWA43892.1"/>
    <property type="molecule type" value="Genomic_DNA"/>
</dbReference>
<dbReference type="InterPro" id="IPR044522">
    <property type="entry name" value="TSO1-like"/>
</dbReference>
<evidence type="ECO:0000256" key="4">
    <source>
        <dbReference type="SAM" id="MobiDB-lite"/>
    </source>
</evidence>
<evidence type="ECO:0000313" key="6">
    <source>
        <dbReference type="EMBL" id="PWA43892.1"/>
    </source>
</evidence>
<dbReference type="GO" id="GO:0003700">
    <property type="term" value="F:DNA-binding transcription factor activity"/>
    <property type="evidence" value="ECO:0007669"/>
    <property type="project" value="InterPro"/>
</dbReference>
<feature type="domain" description="CRC" evidence="5">
    <location>
        <begin position="78"/>
        <end position="209"/>
    </location>
</feature>
<reference evidence="6 7" key="1">
    <citation type="journal article" date="2018" name="Mol. Plant">
        <title>The genome of Artemisia annua provides insight into the evolution of Asteraceae family and artemisinin biosynthesis.</title>
        <authorList>
            <person name="Shen Q."/>
            <person name="Zhang L."/>
            <person name="Liao Z."/>
            <person name="Wang S."/>
            <person name="Yan T."/>
            <person name="Shi P."/>
            <person name="Liu M."/>
            <person name="Fu X."/>
            <person name="Pan Q."/>
            <person name="Wang Y."/>
            <person name="Lv Z."/>
            <person name="Lu X."/>
            <person name="Zhang F."/>
            <person name="Jiang W."/>
            <person name="Ma Y."/>
            <person name="Chen M."/>
            <person name="Hao X."/>
            <person name="Li L."/>
            <person name="Tang Y."/>
            <person name="Lv G."/>
            <person name="Zhou Y."/>
            <person name="Sun X."/>
            <person name="Brodelius P.E."/>
            <person name="Rose J.K.C."/>
            <person name="Tang K."/>
        </authorList>
    </citation>
    <scope>NUCLEOTIDE SEQUENCE [LARGE SCALE GENOMIC DNA]</scope>
    <source>
        <strain evidence="7">cv. Huhao1</strain>
        <tissue evidence="6">Leaf</tissue>
    </source>
</reference>
<evidence type="ECO:0000259" key="5">
    <source>
        <dbReference type="PROSITE" id="PS51634"/>
    </source>
</evidence>
<comment type="caution">
    <text evidence="6">The sequence shown here is derived from an EMBL/GenBank/DDBJ whole genome shotgun (WGS) entry which is preliminary data.</text>
</comment>